<evidence type="ECO:0000256" key="3">
    <source>
        <dbReference type="ARBA" id="ARBA00022759"/>
    </source>
</evidence>
<dbReference type="Pfam" id="PF13976">
    <property type="entry name" value="gag_pre-integrs"/>
    <property type="match status" value="1"/>
</dbReference>
<dbReference type="GO" id="GO:0004519">
    <property type="term" value="F:endonuclease activity"/>
    <property type="evidence" value="ECO:0007669"/>
    <property type="project" value="UniProtKB-KW"/>
</dbReference>
<dbReference type="GO" id="GO:0003887">
    <property type="term" value="F:DNA-directed DNA polymerase activity"/>
    <property type="evidence" value="ECO:0007669"/>
    <property type="project" value="UniProtKB-KW"/>
</dbReference>
<name>V5GMX9_ANOGL</name>
<dbReference type="InterPro" id="IPR025724">
    <property type="entry name" value="GAG-pre-integrase_dom"/>
</dbReference>
<keyword evidence="9" id="KW-0233">DNA recombination</keyword>
<evidence type="ECO:0000256" key="7">
    <source>
        <dbReference type="ARBA" id="ARBA00022918"/>
    </source>
</evidence>
<keyword evidence="6" id="KW-0229">DNA integration</keyword>
<evidence type="ECO:0000256" key="5">
    <source>
        <dbReference type="ARBA" id="ARBA00022842"/>
    </source>
</evidence>
<dbReference type="AlphaFoldDB" id="V5GMX9"/>
<gene>
    <name evidence="11" type="primary">COPIA</name>
</gene>
<dbReference type="GO" id="GO:0016787">
    <property type="term" value="F:hydrolase activity"/>
    <property type="evidence" value="ECO:0007669"/>
    <property type="project" value="UniProtKB-KW"/>
</dbReference>
<keyword evidence="7" id="KW-0695">RNA-directed DNA polymerase</keyword>
<feature type="domain" description="GAG-pre-integrase" evidence="10">
    <location>
        <begin position="109"/>
        <end position="162"/>
    </location>
</feature>
<evidence type="ECO:0000256" key="6">
    <source>
        <dbReference type="ARBA" id="ARBA00022908"/>
    </source>
</evidence>
<dbReference type="GO" id="GO:0015074">
    <property type="term" value="P:DNA integration"/>
    <property type="evidence" value="ECO:0007669"/>
    <property type="project" value="UniProtKB-KW"/>
</dbReference>
<sequence>MNNTSITATLRGNIQVISNLDLAGVLEDVLYAPDVPYNLLSVRGMQKVGMSVTFHENGGVTIEKGGKVIMTGKSQKCNLITTNFKMAKQVNNAYINYQINANNNLDNNADNGNCKLWHERLGHIGKNKFTEIKTKDLFQNTVPLNEINPTDKLCEACVYGKQSCFPFAKSKNKSHVQRPLFIVHSDLCGPITPSTIDNKNYYVTIRN</sequence>
<keyword evidence="5" id="KW-0460">Magnesium</keyword>
<dbReference type="InterPro" id="IPR039537">
    <property type="entry name" value="Retrotran_Ty1/copia-like"/>
</dbReference>
<keyword evidence="8" id="KW-0548">Nucleotidyltransferase</keyword>
<keyword evidence="1" id="KW-0540">Nuclease</keyword>
<dbReference type="GO" id="GO:0003964">
    <property type="term" value="F:RNA-directed DNA polymerase activity"/>
    <property type="evidence" value="ECO:0007669"/>
    <property type="project" value="UniProtKB-KW"/>
</dbReference>
<keyword evidence="8" id="KW-0808">Transferase</keyword>
<keyword evidence="3" id="KW-0255">Endonuclease</keyword>
<keyword evidence="8" id="KW-0239">DNA-directed DNA polymerase</keyword>
<evidence type="ECO:0000256" key="8">
    <source>
        <dbReference type="ARBA" id="ARBA00022932"/>
    </source>
</evidence>
<organism evidence="11">
    <name type="scientific">Anoplophora glabripennis</name>
    <name type="common">Asian longhorn beetle</name>
    <name type="synonym">Anoplophora nobilis</name>
    <dbReference type="NCBI Taxonomy" id="217634"/>
    <lineage>
        <taxon>Eukaryota</taxon>
        <taxon>Metazoa</taxon>
        <taxon>Ecdysozoa</taxon>
        <taxon>Arthropoda</taxon>
        <taxon>Hexapoda</taxon>
        <taxon>Insecta</taxon>
        <taxon>Pterygota</taxon>
        <taxon>Neoptera</taxon>
        <taxon>Endopterygota</taxon>
        <taxon>Coleoptera</taxon>
        <taxon>Polyphaga</taxon>
        <taxon>Cucujiformia</taxon>
        <taxon>Chrysomeloidea</taxon>
        <taxon>Cerambycidae</taxon>
        <taxon>Lamiinae</taxon>
        <taxon>Lamiini</taxon>
        <taxon>Anoplophora</taxon>
    </lineage>
</organism>
<dbReference type="GO" id="GO:0046872">
    <property type="term" value="F:metal ion binding"/>
    <property type="evidence" value="ECO:0007669"/>
    <property type="project" value="UniProtKB-KW"/>
</dbReference>
<dbReference type="GO" id="GO:0006310">
    <property type="term" value="P:DNA recombination"/>
    <property type="evidence" value="ECO:0007669"/>
    <property type="project" value="UniProtKB-KW"/>
</dbReference>
<dbReference type="PANTHER" id="PTHR42648:SF11">
    <property type="entry name" value="TRANSPOSON TY4-P GAG-POL POLYPROTEIN"/>
    <property type="match status" value="1"/>
</dbReference>
<evidence type="ECO:0000256" key="2">
    <source>
        <dbReference type="ARBA" id="ARBA00022723"/>
    </source>
</evidence>
<evidence type="ECO:0000256" key="9">
    <source>
        <dbReference type="ARBA" id="ARBA00023172"/>
    </source>
</evidence>
<evidence type="ECO:0000259" key="10">
    <source>
        <dbReference type="Pfam" id="PF13976"/>
    </source>
</evidence>
<reference evidence="11" key="1">
    <citation type="submission" date="2013-07" db="EMBL/GenBank/DDBJ databases">
        <title>Midgut Transcriptome Profiling of Anoplphora glabripennis, a Lignocellulose Degrading, Wood-Boring Cerambycid.</title>
        <authorList>
            <person name="Scully E.D."/>
            <person name="Hoover K."/>
            <person name="Carlson J.E."/>
            <person name="Tien M."/>
            <person name="Geib S.M."/>
        </authorList>
    </citation>
    <scope>NUCLEOTIDE SEQUENCE</scope>
</reference>
<dbReference type="PANTHER" id="PTHR42648">
    <property type="entry name" value="TRANSPOSASE, PUTATIVE-RELATED"/>
    <property type="match status" value="1"/>
</dbReference>
<keyword evidence="4" id="KW-0378">Hydrolase</keyword>
<protein>
    <submittedName>
        <fullName evidence="11">Copia protein</fullName>
    </submittedName>
</protein>
<keyword evidence="2" id="KW-0479">Metal-binding</keyword>
<accession>V5GMX9</accession>
<dbReference type="EMBL" id="GALX01003017">
    <property type="protein sequence ID" value="JAB65449.1"/>
    <property type="molecule type" value="Transcribed_RNA"/>
</dbReference>
<evidence type="ECO:0000313" key="11">
    <source>
        <dbReference type="EMBL" id="JAB65449.1"/>
    </source>
</evidence>
<evidence type="ECO:0000256" key="4">
    <source>
        <dbReference type="ARBA" id="ARBA00022801"/>
    </source>
</evidence>
<evidence type="ECO:0000256" key="1">
    <source>
        <dbReference type="ARBA" id="ARBA00022722"/>
    </source>
</evidence>
<proteinExistence type="predicted"/>